<dbReference type="Proteomes" id="UP000198762">
    <property type="component" value="Unassembled WGS sequence"/>
</dbReference>
<evidence type="ECO:0000313" key="2">
    <source>
        <dbReference type="Proteomes" id="UP000198762"/>
    </source>
</evidence>
<dbReference type="AlphaFoldDB" id="A0A1I0H7D8"/>
<gene>
    <name evidence="1" type="ORF">SAMN04487962_12513</name>
</gene>
<dbReference type="STRING" id="430453.SAMN04487962_12513"/>
<evidence type="ECO:0000313" key="1">
    <source>
        <dbReference type="EMBL" id="SET79671.1"/>
    </source>
</evidence>
<dbReference type="EMBL" id="FOHZ01000025">
    <property type="protein sequence ID" value="SET79671.1"/>
    <property type="molecule type" value="Genomic_DNA"/>
</dbReference>
<accession>A0A1I0H7D8</accession>
<reference evidence="2" key="1">
    <citation type="submission" date="2016-10" db="EMBL/GenBank/DDBJ databases">
        <authorList>
            <person name="Varghese N."/>
            <person name="Submissions S."/>
        </authorList>
    </citation>
    <scope>NUCLEOTIDE SEQUENCE [LARGE SCALE GENOMIC DNA]</scope>
    <source>
        <strain evidence="2">CGMCC 1.6489</strain>
    </source>
</reference>
<organism evidence="1 2">
    <name type="scientific">Marinobacter segnicrescens</name>
    <dbReference type="NCBI Taxonomy" id="430453"/>
    <lineage>
        <taxon>Bacteria</taxon>
        <taxon>Pseudomonadati</taxon>
        <taxon>Pseudomonadota</taxon>
        <taxon>Gammaproteobacteria</taxon>
        <taxon>Pseudomonadales</taxon>
        <taxon>Marinobacteraceae</taxon>
        <taxon>Marinobacter</taxon>
    </lineage>
</organism>
<keyword evidence="2" id="KW-1185">Reference proteome</keyword>
<protein>
    <submittedName>
        <fullName evidence="1">Uncharacterized protein</fullName>
    </submittedName>
</protein>
<proteinExistence type="predicted"/>
<name>A0A1I0H7D8_9GAMM</name>
<sequence length="328" mass="35872">MGNDYNGVLLHKSDHSQSKNFTLSDGSTYSDKVKFVQSGDPSYVYVVYRADYSGNQKLGKVSTTVPVGSDVVLSVYDIVDTGLTFSNFPEAAIYEDEFVIYHPNYSRATSSDFTAFTNHGSSAFTSSITNGLFVCGSRLILNAQSGLQVFESLADFKNDVYTVLPVSVDNYLYPSQLSYSASKDKLGIVQDTVKTLTIWNASDDTYLESDPMVDATGYDAKPYAVTAVADGFIVLTYNSNSSTRTNLFFVSADLGTATLVSSLSDDSGYSSWSSYQVMGYDNNIQMLHCYMTYGDHAAHYSVSLIQEFLNVLPSGVANGDMHPYIKAQ</sequence>